<evidence type="ECO:0000259" key="7">
    <source>
        <dbReference type="Pfam" id="PF08646"/>
    </source>
</evidence>
<reference evidence="8" key="2">
    <citation type="submission" date="2021-12" db="EMBL/GenBank/DDBJ databases">
        <title>Resequencing data analysis of finger millet.</title>
        <authorList>
            <person name="Hatakeyama M."/>
            <person name="Aluri S."/>
            <person name="Balachadran M.T."/>
            <person name="Sivarajan S.R."/>
            <person name="Poveda L."/>
            <person name="Shimizu-Inatsugi R."/>
            <person name="Schlapbach R."/>
            <person name="Sreeman S.M."/>
            <person name="Shimizu K.K."/>
        </authorList>
    </citation>
    <scope>NUCLEOTIDE SEQUENCE</scope>
</reference>
<protein>
    <recommendedName>
        <fullName evidence="10">Replication factor A C-terminal domain-containing protein</fullName>
    </recommendedName>
</protein>
<keyword evidence="5" id="KW-0238">DNA-binding</keyword>
<dbReference type="GO" id="GO:0005634">
    <property type="term" value="C:nucleus"/>
    <property type="evidence" value="ECO:0007669"/>
    <property type="project" value="InterPro"/>
</dbReference>
<comment type="caution">
    <text evidence="8">The sequence shown here is derived from an EMBL/GenBank/DDBJ whole genome shotgun (WGS) entry which is preliminary data.</text>
</comment>
<sequence>MEAGLSRGAVAAISASPDGMNPAVLQVAELRVVNPSGGSKPRYRMELSDGVVGPKSLLVGLLAAPSHHLVDDGKIRRGTVIRLLEYYAHTVRNRRIFIFVNFEILQTDCAMIGYREGIAENCGESHSAPQGIEAGLVRKNVAEINAQNLDCSDKQEFVVVKAAITFLNQENFCYAACPLVVNGRQCLMEVTSNGEGWWHCHNCNQTFVTCDYSYRILVQLQDSTGMTYAPGSQQVGEDIFGRTAKELYLMKCEKQERAQFDSIVQGVLFREFLFKLKVESGAINDKKFPKFNIVKAERVNPSTESRCLLREINKLLQKNSGSAVAHRPFAGYGMGFSCYDATFSCDPWDLGSRTGSISN</sequence>
<name>A0AAV5C857_ELECO</name>
<dbReference type="InterPro" id="IPR013955">
    <property type="entry name" value="Rep_factor-A_C"/>
</dbReference>
<evidence type="ECO:0008006" key="10">
    <source>
        <dbReference type="Google" id="ProtNLM"/>
    </source>
</evidence>
<reference evidence="8" key="1">
    <citation type="journal article" date="2018" name="DNA Res.">
        <title>Multiple hybrid de novo genome assembly of finger millet, an orphan allotetraploid crop.</title>
        <authorList>
            <person name="Hatakeyama M."/>
            <person name="Aluri S."/>
            <person name="Balachadran M.T."/>
            <person name="Sivarajan S.R."/>
            <person name="Patrignani A."/>
            <person name="Gruter S."/>
            <person name="Poveda L."/>
            <person name="Shimizu-Inatsugi R."/>
            <person name="Baeten J."/>
            <person name="Francoijs K.J."/>
            <person name="Nataraja K.N."/>
            <person name="Reddy Y.A.N."/>
            <person name="Phadnis S."/>
            <person name="Ravikumar R.L."/>
            <person name="Schlapbach R."/>
            <person name="Sreeman S.M."/>
            <person name="Shimizu K.K."/>
        </authorList>
    </citation>
    <scope>NUCLEOTIDE SEQUENCE</scope>
</reference>
<evidence type="ECO:0000259" key="6">
    <source>
        <dbReference type="Pfam" id="PF04057"/>
    </source>
</evidence>
<feature type="domain" description="Replication factor-A protein 1 N-terminal" evidence="6">
    <location>
        <begin position="5"/>
        <end position="106"/>
    </location>
</feature>
<evidence type="ECO:0000256" key="1">
    <source>
        <dbReference type="ARBA" id="ARBA00005690"/>
    </source>
</evidence>
<comment type="similarity">
    <text evidence="1">Belongs to the replication factor A protein 1 family.</text>
</comment>
<dbReference type="InterPro" id="IPR047192">
    <property type="entry name" value="Euk_RPA1_DBD_C"/>
</dbReference>
<dbReference type="CDD" id="cd04476">
    <property type="entry name" value="RPA1_DBD_C"/>
    <property type="match status" value="1"/>
</dbReference>
<dbReference type="SUPFAM" id="SSF50249">
    <property type="entry name" value="Nucleic acid-binding proteins"/>
    <property type="match status" value="2"/>
</dbReference>
<dbReference type="InterPro" id="IPR012340">
    <property type="entry name" value="NA-bd_OB-fold"/>
</dbReference>
<keyword evidence="3" id="KW-0863">Zinc-finger</keyword>
<dbReference type="GO" id="GO:0006260">
    <property type="term" value="P:DNA replication"/>
    <property type="evidence" value="ECO:0007669"/>
    <property type="project" value="InterPro"/>
</dbReference>
<dbReference type="InterPro" id="IPR007199">
    <property type="entry name" value="Rep_factor-A_N"/>
</dbReference>
<dbReference type="AlphaFoldDB" id="A0AAV5C857"/>
<proteinExistence type="inferred from homology"/>
<evidence type="ECO:0000313" key="8">
    <source>
        <dbReference type="EMBL" id="GJM94341.1"/>
    </source>
</evidence>
<dbReference type="EMBL" id="BQKI01000005">
    <property type="protein sequence ID" value="GJM94341.1"/>
    <property type="molecule type" value="Genomic_DNA"/>
</dbReference>
<organism evidence="8 9">
    <name type="scientific">Eleusine coracana subsp. coracana</name>
    <dbReference type="NCBI Taxonomy" id="191504"/>
    <lineage>
        <taxon>Eukaryota</taxon>
        <taxon>Viridiplantae</taxon>
        <taxon>Streptophyta</taxon>
        <taxon>Embryophyta</taxon>
        <taxon>Tracheophyta</taxon>
        <taxon>Spermatophyta</taxon>
        <taxon>Magnoliopsida</taxon>
        <taxon>Liliopsida</taxon>
        <taxon>Poales</taxon>
        <taxon>Poaceae</taxon>
        <taxon>PACMAD clade</taxon>
        <taxon>Chloridoideae</taxon>
        <taxon>Cynodonteae</taxon>
        <taxon>Eleusininae</taxon>
        <taxon>Eleusine</taxon>
    </lineage>
</organism>
<evidence type="ECO:0000256" key="4">
    <source>
        <dbReference type="ARBA" id="ARBA00022833"/>
    </source>
</evidence>
<keyword evidence="2" id="KW-0479">Metal-binding</keyword>
<dbReference type="Pfam" id="PF08646">
    <property type="entry name" value="Rep_fac-A_C"/>
    <property type="match status" value="1"/>
</dbReference>
<dbReference type="FunFam" id="2.40.50.140:FF:000090">
    <property type="entry name" value="Replication protein A subunit"/>
    <property type="match status" value="1"/>
</dbReference>
<dbReference type="Gene3D" id="2.40.50.140">
    <property type="entry name" value="Nucleic acid-binding proteins"/>
    <property type="match status" value="2"/>
</dbReference>
<feature type="domain" description="Replication factor A C-terminal" evidence="7">
    <location>
        <begin position="157"/>
        <end position="307"/>
    </location>
</feature>
<evidence type="ECO:0000256" key="5">
    <source>
        <dbReference type="ARBA" id="ARBA00023125"/>
    </source>
</evidence>
<evidence type="ECO:0000313" key="9">
    <source>
        <dbReference type="Proteomes" id="UP001054889"/>
    </source>
</evidence>
<gene>
    <name evidence="8" type="primary">ga10980</name>
    <name evidence="8" type="ORF">PR202_ga10980</name>
</gene>
<dbReference type="GO" id="GO:0008270">
    <property type="term" value="F:zinc ion binding"/>
    <property type="evidence" value="ECO:0007669"/>
    <property type="project" value="UniProtKB-KW"/>
</dbReference>
<evidence type="ECO:0000256" key="2">
    <source>
        <dbReference type="ARBA" id="ARBA00022723"/>
    </source>
</evidence>
<keyword evidence="4" id="KW-0862">Zinc</keyword>
<keyword evidence="9" id="KW-1185">Reference proteome</keyword>
<evidence type="ECO:0000256" key="3">
    <source>
        <dbReference type="ARBA" id="ARBA00022771"/>
    </source>
</evidence>
<accession>A0AAV5C857</accession>
<dbReference type="GO" id="GO:0003677">
    <property type="term" value="F:DNA binding"/>
    <property type="evidence" value="ECO:0007669"/>
    <property type="project" value="UniProtKB-KW"/>
</dbReference>
<dbReference type="Proteomes" id="UP001054889">
    <property type="component" value="Unassembled WGS sequence"/>
</dbReference>
<dbReference type="Pfam" id="PF04057">
    <property type="entry name" value="Rep-A_N"/>
    <property type="match status" value="1"/>
</dbReference>